<sequence>MLIEQPLLPVSVLPTLAVVMVAAGLQWRLARSRRRLVARVFRRMSPMSRREGMLLRFVDDEGRRWETRFLPVRAMELRASDPVFTDGWITRSGRLSVWGLTNIRTGSLRRNRYVAVWPIVIASIAITTSLALSAM</sequence>
<dbReference type="Proteomes" id="UP000515512">
    <property type="component" value="Chromosome"/>
</dbReference>
<organism evidence="2 3">
    <name type="scientific">Nocardia huaxiensis</name>
    <dbReference type="NCBI Taxonomy" id="2755382"/>
    <lineage>
        <taxon>Bacteria</taxon>
        <taxon>Bacillati</taxon>
        <taxon>Actinomycetota</taxon>
        <taxon>Actinomycetes</taxon>
        <taxon>Mycobacteriales</taxon>
        <taxon>Nocardiaceae</taxon>
        <taxon>Nocardia</taxon>
    </lineage>
</organism>
<dbReference type="AlphaFoldDB" id="A0A7D6V705"/>
<evidence type="ECO:0000313" key="2">
    <source>
        <dbReference type="EMBL" id="QLY27733.1"/>
    </source>
</evidence>
<dbReference type="KEGG" id="nhu:H0264_19930"/>
<gene>
    <name evidence="2" type="ORF">H0264_19930</name>
</gene>
<reference evidence="2 3" key="1">
    <citation type="submission" date="2020-07" db="EMBL/GenBank/DDBJ databases">
        <authorList>
            <person name="Zhuang K."/>
            <person name="Ran Y."/>
        </authorList>
    </citation>
    <scope>NUCLEOTIDE SEQUENCE [LARGE SCALE GENOMIC DNA]</scope>
    <source>
        <strain evidence="2 3">WCH-YHL-001</strain>
    </source>
</reference>
<dbReference type="EMBL" id="CP059399">
    <property type="protein sequence ID" value="QLY27733.1"/>
    <property type="molecule type" value="Genomic_DNA"/>
</dbReference>
<keyword evidence="3" id="KW-1185">Reference proteome</keyword>
<keyword evidence="1" id="KW-1133">Transmembrane helix</keyword>
<proteinExistence type="predicted"/>
<keyword evidence="1" id="KW-0472">Membrane</keyword>
<protein>
    <submittedName>
        <fullName evidence="2">Uncharacterized protein</fullName>
    </submittedName>
</protein>
<feature type="transmembrane region" description="Helical" evidence="1">
    <location>
        <begin position="113"/>
        <end position="134"/>
    </location>
</feature>
<evidence type="ECO:0000256" key="1">
    <source>
        <dbReference type="SAM" id="Phobius"/>
    </source>
</evidence>
<keyword evidence="1" id="KW-0812">Transmembrane</keyword>
<name>A0A7D6V705_9NOCA</name>
<evidence type="ECO:0000313" key="3">
    <source>
        <dbReference type="Proteomes" id="UP000515512"/>
    </source>
</evidence>
<accession>A0A7D6V705</accession>
<feature type="transmembrane region" description="Helical" evidence="1">
    <location>
        <begin position="6"/>
        <end position="25"/>
    </location>
</feature>